<sequence>MIWASAIKKTKNKLEPPAMKTALFSGGLRWRQNIADVRYLSCSTRRATYFATTSICINQQLRDENNKNNNKTAWWCVGEQMTFFCLAFLLHLTTFCNKVVNNNKEINSGKRFHFLKPSRKLLVPGGSSTLITSLRSTPTPHARGISPTCQAGTAVTQPFCISPLVRMADRTPKEGEKRYLQKCSSNPTKCRRKSVKKNRVQVVSFFFFIARRVAQLFCVKSSILQFGEKESRFVTPARRIALVEMRWISFSPTRPLLSLRPRAKASAIEKKANKKITSSLYIMCLHPIRWSNLLEEQLFIGWECGRRNNVACPALLPRTRSKRKHSETITHTHENAKDPYLCRHKARRHELFRFPRKMRVRQAPEKRSGVPN</sequence>
<proteinExistence type="predicted"/>
<keyword evidence="2" id="KW-1185">Reference proteome</keyword>
<dbReference type="VEuPathDB" id="TriTrypDB:TvY486_0023490"/>
<name>F9WQ12_TRYVY</name>
<dbReference type="Proteomes" id="UP000009027">
    <property type="component" value="Unassembled WGS sequence"/>
</dbReference>
<organism evidence="1 2">
    <name type="scientific">Trypanosoma vivax (strain Y486)</name>
    <dbReference type="NCBI Taxonomy" id="1055687"/>
    <lineage>
        <taxon>Eukaryota</taxon>
        <taxon>Discoba</taxon>
        <taxon>Euglenozoa</taxon>
        <taxon>Kinetoplastea</taxon>
        <taxon>Metakinetoplastina</taxon>
        <taxon>Trypanosomatida</taxon>
        <taxon>Trypanosomatidae</taxon>
        <taxon>Trypanosoma</taxon>
        <taxon>Duttonella</taxon>
    </lineage>
</organism>
<dbReference type="EMBL" id="CAEX01003852">
    <property type="protein sequence ID" value="CCD19639.1"/>
    <property type="molecule type" value="Genomic_DNA"/>
</dbReference>
<accession>F9WQ12</accession>
<evidence type="ECO:0000313" key="2">
    <source>
        <dbReference type="Proteomes" id="UP000009027"/>
    </source>
</evidence>
<reference evidence="1 2" key="1">
    <citation type="journal article" date="2012" name="Proc. Natl. Acad. Sci. U.S.A.">
        <title>Antigenic diversity is generated by distinct evolutionary mechanisms in African trypanosome species.</title>
        <authorList>
            <person name="Jackson A.P."/>
            <person name="Berry A."/>
            <person name="Aslett M."/>
            <person name="Allison H.C."/>
            <person name="Burton P."/>
            <person name="Vavrova-Anderson J."/>
            <person name="Brown R."/>
            <person name="Browne H."/>
            <person name="Corton N."/>
            <person name="Hauser H."/>
            <person name="Gamble J."/>
            <person name="Gilderthorp R."/>
            <person name="Marcello L."/>
            <person name="McQuillan J."/>
            <person name="Otto T.D."/>
            <person name="Quail M.A."/>
            <person name="Sanders M.J."/>
            <person name="van Tonder A."/>
            <person name="Ginger M.L."/>
            <person name="Field M.C."/>
            <person name="Barry J.D."/>
            <person name="Hertz-Fowler C."/>
            <person name="Berriman M."/>
        </authorList>
    </citation>
    <scope>NUCLEOTIDE SEQUENCE</scope>
    <source>
        <strain evidence="1 2">Y486</strain>
    </source>
</reference>
<dbReference type="AlphaFoldDB" id="F9WQ12"/>
<gene>
    <name evidence="1" type="ORF">TvY486_0023490</name>
</gene>
<protein>
    <submittedName>
        <fullName evidence="1">Uncharacterized protein</fullName>
    </submittedName>
</protein>
<evidence type="ECO:0000313" key="1">
    <source>
        <dbReference type="EMBL" id="CCD19639.1"/>
    </source>
</evidence>